<dbReference type="RefSeq" id="WP_206657656.1">
    <property type="nucleotide sequence ID" value="NZ_CP071182.1"/>
</dbReference>
<dbReference type="SUPFAM" id="SSF48239">
    <property type="entry name" value="Terpenoid cyclases/Protein prenyltransferases"/>
    <property type="match status" value="1"/>
</dbReference>
<evidence type="ECO:0000256" key="1">
    <source>
        <dbReference type="SAM" id="SignalP"/>
    </source>
</evidence>
<dbReference type="EMBL" id="CP071182">
    <property type="protein sequence ID" value="QSO48321.1"/>
    <property type="molecule type" value="Genomic_DNA"/>
</dbReference>
<evidence type="ECO:0008006" key="4">
    <source>
        <dbReference type="Google" id="ProtNLM"/>
    </source>
</evidence>
<dbReference type="Gene3D" id="1.50.10.20">
    <property type="match status" value="2"/>
</dbReference>
<feature type="signal peptide" evidence="1">
    <location>
        <begin position="1"/>
        <end position="26"/>
    </location>
</feature>
<accession>A0A9X7W096</accession>
<proteinExistence type="predicted"/>
<evidence type="ECO:0000313" key="3">
    <source>
        <dbReference type="Proteomes" id="UP000663505"/>
    </source>
</evidence>
<keyword evidence="1" id="KW-0732">Signal</keyword>
<organism evidence="2 3">
    <name type="scientific">Alicyclobacillus mengziensis</name>
    <dbReference type="NCBI Taxonomy" id="2931921"/>
    <lineage>
        <taxon>Bacteria</taxon>
        <taxon>Bacillati</taxon>
        <taxon>Bacillota</taxon>
        <taxon>Bacilli</taxon>
        <taxon>Bacillales</taxon>
        <taxon>Alicyclobacillaceae</taxon>
        <taxon>Alicyclobacillus</taxon>
    </lineage>
</organism>
<protein>
    <recommendedName>
        <fullName evidence="4">Squalene cyclase C-terminal domain-containing protein</fullName>
    </recommendedName>
</protein>
<dbReference type="KEGG" id="afx:JZ786_04855"/>
<gene>
    <name evidence="2" type="ORF">JZ786_04855</name>
</gene>
<name>A0A9X7W096_9BACL</name>
<sequence length="448" mass="47021">MNQTQVKVSFAAATIALGTIVPVAFAAQSPTAAVNSTATAESSGAANSTSTVKSSAAATPDVAVTPSVVKNDMSAAVAWLDKNGISSMPDWTAVAQYAATGQFAKIPLPKNYVSGLKTSTDYARAILGLLADGLDPHSFQGVNLVAKLAATQLTSGANEGKFTDNMNGTGTDLINNQAWAIIALQDAGGASYNKAAAAMWLINHQNKDGGFGYSATYSTSDADDTAAAIVALRLLGFTKDSAPVSAALQYLKTQQAADGGLVNGSTTSNSDSTGVTIDALASVGVQATDWSTKQGGNPVSALLSFYNAKNGGFNYDNTGSEWSGVSTLSTRDSIFGLAAYRSGQSVYQRLQHRELNQLDPYWAHIYAAGGAWSNHKWVNWPALRSMAIAGSYLSSLTPQWQQVVAHHGEWVTQNGHKTWVQWGPQLANEALLDSFGLDTMHLNLINVR</sequence>
<feature type="chain" id="PRO_5040831940" description="Squalene cyclase C-terminal domain-containing protein" evidence="1">
    <location>
        <begin position="27"/>
        <end position="448"/>
    </location>
</feature>
<reference evidence="2 3" key="1">
    <citation type="submission" date="2021-02" db="EMBL/GenBank/DDBJ databases">
        <title>Alicyclobacillus curvatus sp. nov. and Alicyclobacillus mengziensis sp. nov., two acidophilic bacteria isolated from acid mine drainage.</title>
        <authorList>
            <person name="Huang Y."/>
        </authorList>
    </citation>
    <scope>NUCLEOTIDE SEQUENCE [LARGE SCALE GENOMIC DNA]</scope>
    <source>
        <strain evidence="2 3">S30H14</strain>
    </source>
</reference>
<evidence type="ECO:0000313" key="2">
    <source>
        <dbReference type="EMBL" id="QSO48321.1"/>
    </source>
</evidence>
<dbReference type="InterPro" id="IPR008930">
    <property type="entry name" value="Terpenoid_cyclase/PrenylTrfase"/>
</dbReference>
<dbReference type="CDD" id="cd00688">
    <property type="entry name" value="ISOPREN_C2_like"/>
    <property type="match status" value="1"/>
</dbReference>
<dbReference type="Proteomes" id="UP000663505">
    <property type="component" value="Chromosome"/>
</dbReference>
<keyword evidence="3" id="KW-1185">Reference proteome</keyword>
<dbReference type="AlphaFoldDB" id="A0A9X7W096"/>